<protein>
    <recommendedName>
        <fullName evidence="11">Beta-xylanase</fullName>
        <ecNumber evidence="11">3.2.1.8</ecNumber>
    </recommendedName>
</protein>
<keyword evidence="10 11" id="KW-0624">Polysaccharide degradation</keyword>
<dbReference type="EC" id="3.2.1.8" evidence="11"/>
<evidence type="ECO:0000256" key="10">
    <source>
        <dbReference type="ARBA" id="ARBA00023326"/>
    </source>
</evidence>
<reference evidence="15 16" key="1">
    <citation type="journal article" date="2013" name="BMC Genomics">
        <title>Genomics-driven discovery of the pneumocandin biosynthetic gene cluster in the fungus Glarea lozoyensis.</title>
        <authorList>
            <person name="Chen L."/>
            <person name="Yue Q."/>
            <person name="Zhang X."/>
            <person name="Xiang M."/>
            <person name="Wang C."/>
            <person name="Li S."/>
            <person name="Che Y."/>
            <person name="Ortiz-Lopez F.J."/>
            <person name="Bills G.F."/>
            <person name="Liu X."/>
            <person name="An Z."/>
        </authorList>
    </citation>
    <scope>NUCLEOTIDE SEQUENCE [LARGE SCALE GENOMIC DNA]</scope>
    <source>
        <strain evidence="16">ATCC 20868 / MF5171</strain>
    </source>
</reference>
<dbReference type="PROSITE" id="PS51164">
    <property type="entry name" value="CBM1_2"/>
    <property type="match status" value="1"/>
</dbReference>
<dbReference type="InterPro" id="IPR017853">
    <property type="entry name" value="GH"/>
</dbReference>
<dbReference type="PANTHER" id="PTHR31490">
    <property type="entry name" value="GLYCOSYL HYDROLASE"/>
    <property type="match status" value="1"/>
</dbReference>
<evidence type="ECO:0000313" key="15">
    <source>
        <dbReference type="EMBL" id="EPE32229.1"/>
    </source>
</evidence>
<dbReference type="GeneID" id="19466415"/>
<keyword evidence="5" id="KW-0964">Secreted</keyword>
<dbReference type="SUPFAM" id="SSF51445">
    <property type="entry name" value="(Trans)glycosidases"/>
    <property type="match status" value="1"/>
</dbReference>
<name>S3D567_GLAL2</name>
<dbReference type="GO" id="GO:0045493">
    <property type="term" value="P:xylan catabolic process"/>
    <property type="evidence" value="ECO:0007669"/>
    <property type="project" value="UniProtKB-KW"/>
</dbReference>
<dbReference type="EMBL" id="KE145359">
    <property type="protein sequence ID" value="EPE32229.1"/>
    <property type="molecule type" value="Genomic_DNA"/>
</dbReference>
<dbReference type="SUPFAM" id="SSF57180">
    <property type="entry name" value="Cellulose-binding domain"/>
    <property type="match status" value="1"/>
</dbReference>
<dbReference type="GO" id="GO:0031176">
    <property type="term" value="F:endo-1,4-beta-xylanase activity"/>
    <property type="evidence" value="ECO:0007669"/>
    <property type="project" value="UniProtKB-EC"/>
</dbReference>
<dbReference type="Gene3D" id="3.20.20.80">
    <property type="entry name" value="Glycosidases"/>
    <property type="match status" value="1"/>
</dbReference>
<dbReference type="HOGENOM" id="CLU_020161_12_1_1"/>
<dbReference type="OrthoDB" id="3055998at2759"/>
<evidence type="ECO:0000313" key="16">
    <source>
        <dbReference type="Proteomes" id="UP000016922"/>
    </source>
</evidence>
<evidence type="ECO:0000256" key="5">
    <source>
        <dbReference type="ARBA" id="ARBA00022525"/>
    </source>
</evidence>
<evidence type="ECO:0000256" key="3">
    <source>
        <dbReference type="ARBA" id="ARBA00004851"/>
    </source>
</evidence>
<sequence length="450" mass="47288">MRHSVLLPAAALFSQAFAQFNQLAVAKGLTYFGTATENGELSDTQYTAILDNSTEFGQLTPANAQKWDSTEPSQGVFTFTKGDVVPARAKANGQLLRCHTLVWYSQLPSWVSAGTWTNATLTEVMKNHITKVMTQYKGQCYAWDVVNEAFNEDGTYRESIGPEYIPIAFQTASEVDPDAKLYYNDFNIESSGAKSTAALNVVKDLKAKSIRIDGVGMQAHFIVGSTPSLSAQTTNLDSFTAQGVEVAYTELDIRHSSVPASAAQLATQADDYANTVSACLAVTGCIGITIWDFTDKYSWVPSAFSGAGEALPYNEDFSKKPAYAAIVKVLGGAATGAATKVVDAAVPTSVVSSTAVPVISANSTVLSSTAAASTKDSCKSKAATTLSTAVSQVTSAVAVPTTTPSTNSTTPATGTVAKYYQCGGTGYTGSTSCVAGTTCTVQNEFYSQCL</sequence>
<dbReference type="PRINTS" id="PR00134">
    <property type="entry name" value="GLHYDRLASE10"/>
</dbReference>
<dbReference type="SMART" id="SM00633">
    <property type="entry name" value="Glyco_10"/>
    <property type="match status" value="1"/>
</dbReference>
<dbReference type="PROSITE" id="PS51760">
    <property type="entry name" value="GH10_2"/>
    <property type="match status" value="1"/>
</dbReference>
<feature type="chain" id="PRO_5004508122" description="Beta-xylanase" evidence="12">
    <location>
        <begin position="19"/>
        <end position="450"/>
    </location>
</feature>
<comment type="subcellular location">
    <subcellularLocation>
        <location evidence="2">Secreted</location>
    </subcellularLocation>
</comment>
<keyword evidence="6" id="KW-0858">Xylan degradation</keyword>
<comment type="similarity">
    <text evidence="4 11">Belongs to the glycosyl hydrolase 10 (cellulase F) family.</text>
</comment>
<comment type="pathway">
    <text evidence="3">Glycan degradation; xylan degradation.</text>
</comment>
<evidence type="ECO:0000256" key="4">
    <source>
        <dbReference type="ARBA" id="ARBA00007495"/>
    </source>
</evidence>
<dbReference type="RefSeq" id="XP_008080241.1">
    <property type="nucleotide sequence ID" value="XM_008082050.1"/>
</dbReference>
<feature type="signal peptide" evidence="12">
    <location>
        <begin position="1"/>
        <end position="18"/>
    </location>
</feature>
<accession>S3D567</accession>
<keyword evidence="11 15" id="KW-0326">Glycosidase</keyword>
<dbReference type="InterPro" id="IPR044846">
    <property type="entry name" value="GH10"/>
</dbReference>
<evidence type="ECO:0000256" key="12">
    <source>
        <dbReference type="SAM" id="SignalP"/>
    </source>
</evidence>
<evidence type="ECO:0000256" key="11">
    <source>
        <dbReference type="RuleBase" id="RU361174"/>
    </source>
</evidence>
<gene>
    <name evidence="15" type="ORF">GLAREA_07362</name>
</gene>
<evidence type="ECO:0000259" key="14">
    <source>
        <dbReference type="PROSITE" id="PS51760"/>
    </source>
</evidence>
<keyword evidence="7 12" id="KW-0732">Signal</keyword>
<proteinExistence type="inferred from homology"/>
<keyword evidence="8 11" id="KW-0378">Hydrolase</keyword>
<keyword evidence="9 11" id="KW-0119">Carbohydrate metabolism</keyword>
<evidence type="ECO:0000256" key="7">
    <source>
        <dbReference type="ARBA" id="ARBA00022729"/>
    </source>
</evidence>
<evidence type="ECO:0000256" key="9">
    <source>
        <dbReference type="ARBA" id="ARBA00023277"/>
    </source>
</evidence>
<dbReference type="Proteomes" id="UP000016922">
    <property type="component" value="Unassembled WGS sequence"/>
</dbReference>
<organism evidence="15 16">
    <name type="scientific">Glarea lozoyensis (strain ATCC 20868 / MF5171)</name>
    <dbReference type="NCBI Taxonomy" id="1116229"/>
    <lineage>
        <taxon>Eukaryota</taxon>
        <taxon>Fungi</taxon>
        <taxon>Dikarya</taxon>
        <taxon>Ascomycota</taxon>
        <taxon>Pezizomycotina</taxon>
        <taxon>Leotiomycetes</taxon>
        <taxon>Helotiales</taxon>
        <taxon>Helotiaceae</taxon>
        <taxon>Glarea</taxon>
    </lineage>
</organism>
<evidence type="ECO:0000259" key="13">
    <source>
        <dbReference type="PROSITE" id="PS51164"/>
    </source>
</evidence>
<dbReference type="Pfam" id="PF00331">
    <property type="entry name" value="Glyco_hydro_10"/>
    <property type="match status" value="1"/>
</dbReference>
<dbReference type="PANTHER" id="PTHR31490:SF35">
    <property type="entry name" value="ENDO-1,4-BETA-XYLANASE"/>
    <property type="match status" value="1"/>
</dbReference>
<dbReference type="OMA" id="CVGFTIW"/>
<evidence type="ECO:0000256" key="6">
    <source>
        <dbReference type="ARBA" id="ARBA00022651"/>
    </source>
</evidence>
<comment type="catalytic activity">
    <reaction evidence="1 11">
        <text>Endohydrolysis of (1-&gt;4)-beta-D-xylosidic linkages in xylans.</text>
        <dbReference type="EC" id="3.2.1.8"/>
    </reaction>
</comment>
<dbReference type="GO" id="GO:0005576">
    <property type="term" value="C:extracellular region"/>
    <property type="evidence" value="ECO:0007669"/>
    <property type="project" value="UniProtKB-SubCell"/>
</dbReference>
<dbReference type="InterPro" id="IPR035971">
    <property type="entry name" value="CBD_sf"/>
</dbReference>
<dbReference type="KEGG" id="glz:GLAREA_07362"/>
<dbReference type="InterPro" id="IPR001000">
    <property type="entry name" value="GH10_dom"/>
</dbReference>
<dbReference type="Pfam" id="PF00734">
    <property type="entry name" value="CBM_1"/>
    <property type="match status" value="1"/>
</dbReference>
<dbReference type="InterPro" id="IPR000254">
    <property type="entry name" value="CBD"/>
</dbReference>
<evidence type="ECO:0000256" key="8">
    <source>
        <dbReference type="ARBA" id="ARBA00022801"/>
    </source>
</evidence>
<feature type="domain" description="CBM1" evidence="13">
    <location>
        <begin position="414"/>
        <end position="450"/>
    </location>
</feature>
<dbReference type="PROSITE" id="PS00562">
    <property type="entry name" value="CBM1_1"/>
    <property type="match status" value="1"/>
</dbReference>
<keyword evidence="16" id="KW-1185">Reference proteome</keyword>
<dbReference type="eggNOG" id="ENOG502QR4K">
    <property type="taxonomic scope" value="Eukaryota"/>
</dbReference>
<dbReference type="GO" id="GO:0030248">
    <property type="term" value="F:cellulose binding"/>
    <property type="evidence" value="ECO:0007669"/>
    <property type="project" value="InterPro"/>
</dbReference>
<dbReference type="SMART" id="SM00236">
    <property type="entry name" value="fCBD"/>
    <property type="match status" value="1"/>
</dbReference>
<evidence type="ECO:0000256" key="2">
    <source>
        <dbReference type="ARBA" id="ARBA00004613"/>
    </source>
</evidence>
<evidence type="ECO:0000256" key="1">
    <source>
        <dbReference type="ARBA" id="ARBA00000681"/>
    </source>
</evidence>
<feature type="domain" description="GH10" evidence="14">
    <location>
        <begin position="26"/>
        <end position="329"/>
    </location>
</feature>
<dbReference type="AlphaFoldDB" id="S3D567"/>